<feature type="transmembrane region" description="Helical" evidence="6">
    <location>
        <begin position="20"/>
        <end position="43"/>
    </location>
</feature>
<evidence type="ECO:0000256" key="6">
    <source>
        <dbReference type="SAM" id="Phobius"/>
    </source>
</evidence>
<dbReference type="InterPro" id="IPR003838">
    <property type="entry name" value="ABC3_permease_C"/>
</dbReference>
<feature type="transmembrane region" description="Helical" evidence="6">
    <location>
        <begin position="344"/>
        <end position="368"/>
    </location>
</feature>
<evidence type="ECO:0000256" key="1">
    <source>
        <dbReference type="ARBA" id="ARBA00004651"/>
    </source>
</evidence>
<reference evidence="10" key="1">
    <citation type="submission" date="2016-10" db="EMBL/GenBank/DDBJ databases">
        <authorList>
            <person name="Varghese N."/>
            <person name="Submissions S."/>
        </authorList>
    </citation>
    <scope>NUCLEOTIDE SEQUENCE [LARGE SCALE GENOMIC DNA]</scope>
    <source>
        <strain evidence="10">SLH 33</strain>
    </source>
</reference>
<keyword evidence="10" id="KW-1185">Reference proteome</keyword>
<dbReference type="PANTHER" id="PTHR30489">
    <property type="entry name" value="LIPOPROTEIN-RELEASING SYSTEM TRANSMEMBRANE PROTEIN LOLE"/>
    <property type="match status" value="1"/>
</dbReference>
<keyword evidence="3 6" id="KW-0812">Transmembrane</keyword>
<evidence type="ECO:0000259" key="8">
    <source>
        <dbReference type="Pfam" id="PF12704"/>
    </source>
</evidence>
<keyword evidence="4 6" id="KW-1133">Transmembrane helix</keyword>
<dbReference type="GO" id="GO:0044874">
    <property type="term" value="P:lipoprotein localization to outer membrane"/>
    <property type="evidence" value="ECO:0007669"/>
    <property type="project" value="TreeGrafter"/>
</dbReference>
<keyword evidence="5 6" id="KW-0472">Membrane</keyword>
<dbReference type="Proteomes" id="UP000243338">
    <property type="component" value="Unassembled WGS sequence"/>
</dbReference>
<keyword evidence="9" id="KW-0449">Lipoprotein</keyword>
<protein>
    <submittedName>
        <fullName evidence="9">Lipoprotein-releasing system permease protein</fullName>
    </submittedName>
</protein>
<dbReference type="GO" id="GO:0098797">
    <property type="term" value="C:plasma membrane protein complex"/>
    <property type="evidence" value="ECO:0007669"/>
    <property type="project" value="TreeGrafter"/>
</dbReference>
<evidence type="ECO:0000259" key="7">
    <source>
        <dbReference type="Pfam" id="PF02687"/>
    </source>
</evidence>
<gene>
    <name evidence="9" type="ORF">SAMN04488587_0232</name>
</gene>
<name>A0A1H9Y4R1_9EURY</name>
<dbReference type="Pfam" id="PF12704">
    <property type="entry name" value="MacB_PCD"/>
    <property type="match status" value="1"/>
</dbReference>
<dbReference type="EMBL" id="FOHQ01000001">
    <property type="protein sequence ID" value="SES63696.1"/>
    <property type="molecule type" value="Genomic_DNA"/>
</dbReference>
<dbReference type="AlphaFoldDB" id="A0A1H9Y4R1"/>
<dbReference type="STRING" id="1353158.SAMN04488587_0232"/>
<dbReference type="PANTHER" id="PTHR30489:SF0">
    <property type="entry name" value="LIPOPROTEIN-RELEASING SYSTEM TRANSMEMBRANE PROTEIN LOLE"/>
    <property type="match status" value="1"/>
</dbReference>
<feature type="domain" description="MacB-like periplasmic core" evidence="8">
    <location>
        <begin position="19"/>
        <end position="229"/>
    </location>
</feature>
<dbReference type="InterPro" id="IPR051447">
    <property type="entry name" value="Lipoprotein-release_system"/>
</dbReference>
<organism evidence="9 10">
    <name type="scientific">Methanococcoides vulcani</name>
    <dbReference type="NCBI Taxonomy" id="1353158"/>
    <lineage>
        <taxon>Archaea</taxon>
        <taxon>Methanobacteriati</taxon>
        <taxon>Methanobacteriota</taxon>
        <taxon>Stenosarchaea group</taxon>
        <taxon>Methanomicrobia</taxon>
        <taxon>Methanosarcinales</taxon>
        <taxon>Methanosarcinaceae</taxon>
        <taxon>Methanococcoides</taxon>
    </lineage>
</organism>
<evidence type="ECO:0000256" key="5">
    <source>
        <dbReference type="ARBA" id="ARBA00023136"/>
    </source>
</evidence>
<proteinExistence type="predicted"/>
<feature type="transmembrane region" description="Helical" evidence="6">
    <location>
        <begin position="256"/>
        <end position="277"/>
    </location>
</feature>
<dbReference type="InterPro" id="IPR025857">
    <property type="entry name" value="MacB_PCD"/>
</dbReference>
<feature type="transmembrane region" description="Helical" evidence="6">
    <location>
        <begin position="307"/>
        <end position="332"/>
    </location>
</feature>
<keyword evidence="2" id="KW-1003">Cell membrane</keyword>
<dbReference type="Pfam" id="PF02687">
    <property type="entry name" value="FtsX"/>
    <property type="match status" value="1"/>
</dbReference>
<dbReference type="RefSeq" id="WP_091688223.1">
    <property type="nucleotide sequence ID" value="NZ_CAAGSJ010000004.1"/>
</dbReference>
<evidence type="ECO:0000313" key="9">
    <source>
        <dbReference type="EMBL" id="SES63696.1"/>
    </source>
</evidence>
<evidence type="ECO:0000313" key="10">
    <source>
        <dbReference type="Proteomes" id="UP000243338"/>
    </source>
</evidence>
<dbReference type="OrthoDB" id="11469at2157"/>
<accession>A0A1H9Y4R1</accession>
<feature type="domain" description="ABC3 transporter permease C-terminal" evidence="7">
    <location>
        <begin position="255"/>
        <end position="378"/>
    </location>
</feature>
<comment type="subcellular location">
    <subcellularLocation>
        <location evidence="1">Cell membrane</location>
        <topology evidence="1">Multi-pass membrane protein</topology>
    </subcellularLocation>
</comment>
<sequence length="385" mass="41695">MPYELFIALRHLKSRRRQSLISISAIGIAVTILVISNAFMAGFTEEIYDVTVENLPHVVVTPGEEQEYIHFYNSIIPRIESIEGVVGASPALDGEATLRYKEQTLNVFMRGIEPEKEDSVSHISEDIVEGDLYKLIHSKNTIVIGDSLAEDIDVKIGDKLSVNFPTANPASYEIVAIFDTGTPADDILTYTSLKTAQEFYDTGDAINVINIRLADYNEDKNIAKEIEALGYEASGWTGTNPEILQTITIETTSNNIILALILLIASFGVVSTLNMVVMEKVKEIGVLMAMGAPASVIRRIFILESGILGLIGAVIGSILGAAIALMIGSYPVPAEFYGIEKIPVIINISDILITVVVVFALNLIAGVYPAQRAAGLDPVEAISTH</sequence>
<evidence type="ECO:0000256" key="3">
    <source>
        <dbReference type="ARBA" id="ARBA00022692"/>
    </source>
</evidence>
<evidence type="ECO:0000256" key="2">
    <source>
        <dbReference type="ARBA" id="ARBA00022475"/>
    </source>
</evidence>
<evidence type="ECO:0000256" key="4">
    <source>
        <dbReference type="ARBA" id="ARBA00022989"/>
    </source>
</evidence>